<evidence type="ECO:0000313" key="8">
    <source>
        <dbReference type="EMBL" id="KAI7814954.1"/>
    </source>
</evidence>
<dbReference type="InterPro" id="IPR035754">
    <property type="entry name" value="SPRY_SPSB3"/>
</dbReference>
<dbReference type="InterPro" id="IPR001870">
    <property type="entry name" value="B30.2/SPRY"/>
</dbReference>
<dbReference type="InterPro" id="IPR043136">
    <property type="entry name" value="B30.2/SPRY_sf"/>
</dbReference>
<evidence type="ECO:0000259" key="7">
    <source>
        <dbReference type="PROSITE" id="PS50225"/>
    </source>
</evidence>
<dbReference type="GO" id="GO:0016567">
    <property type="term" value="P:protein ubiquitination"/>
    <property type="evidence" value="ECO:0007669"/>
    <property type="project" value="UniProtKB-ARBA"/>
</dbReference>
<dbReference type="GO" id="GO:0005634">
    <property type="term" value="C:nucleus"/>
    <property type="evidence" value="ECO:0007669"/>
    <property type="project" value="UniProtKB-SubCell"/>
</dbReference>
<dbReference type="SUPFAM" id="SSF49899">
    <property type="entry name" value="Concanavalin A-like lectins/glucanases"/>
    <property type="match status" value="1"/>
</dbReference>
<comment type="caution">
    <text evidence="8">The sequence shown here is derived from an EMBL/GenBank/DDBJ whole genome shotgun (WGS) entry which is preliminary data.</text>
</comment>
<proteinExistence type="inferred from homology"/>
<keyword evidence="5" id="KW-0539">Nucleus</keyword>
<dbReference type="InterPro" id="IPR013320">
    <property type="entry name" value="ConA-like_dom_sf"/>
</dbReference>
<dbReference type="CDD" id="cd12876">
    <property type="entry name" value="SPRY_SOCS3"/>
    <property type="match status" value="1"/>
</dbReference>
<dbReference type="PANTHER" id="PTHR12245:SF16">
    <property type="entry name" value="SPRY DOMAIN-CONTAINING SOCS BOX PROTEIN 3-LIKE"/>
    <property type="match status" value="1"/>
</dbReference>
<dbReference type="GO" id="GO:0043161">
    <property type="term" value="P:proteasome-mediated ubiquitin-dependent protein catabolic process"/>
    <property type="evidence" value="ECO:0007669"/>
    <property type="project" value="TreeGrafter"/>
</dbReference>
<feature type="domain" description="SOCS box" evidence="7">
    <location>
        <begin position="217"/>
        <end position="257"/>
    </location>
</feature>
<evidence type="ECO:0000313" key="9">
    <source>
        <dbReference type="Proteomes" id="UP001059041"/>
    </source>
</evidence>
<sequence length="267" mass="30220">MLRSFRDHIWESWKWDSHSKSPDAQLSPCRQSVYFHVSPLLDSQGTAGVRGTKGFTHGEHYWEIEFLEPPYGCSVMVGVGTQNALLHTGDKRFINLIGMDSESWGLSYKGFIWHNGRSRKYTEPFYDKNTVIGILLDLSAGTLTFYRNGVNLGVAFTGLRQVIKQADYKCTKNMEIMGVGCLSFVKWNSISTSKKVFFLQISKTLYPLVSSTAPETELQLGLRTHRMSSLQEQCIHIITQSLSHYTNAHKLPLPTTLLCQILTHAHS</sequence>
<dbReference type="PROSITE" id="PS50225">
    <property type="entry name" value="SOCS"/>
    <property type="match status" value="1"/>
</dbReference>
<comment type="pathway">
    <text evidence="2">Protein modification; protein ubiquitination.</text>
</comment>
<gene>
    <name evidence="8" type="ORF">IRJ41_024228</name>
</gene>
<dbReference type="Proteomes" id="UP001059041">
    <property type="component" value="Linkage Group LG1"/>
</dbReference>
<dbReference type="InterPro" id="IPR001496">
    <property type="entry name" value="SOCS_box"/>
</dbReference>
<evidence type="ECO:0000259" key="6">
    <source>
        <dbReference type="PROSITE" id="PS50188"/>
    </source>
</evidence>
<protein>
    <recommendedName>
        <fullName evidence="4">SPRY domain-containing SOCS box protein 3</fullName>
    </recommendedName>
</protein>
<dbReference type="GO" id="GO:0019005">
    <property type="term" value="C:SCF ubiquitin ligase complex"/>
    <property type="evidence" value="ECO:0007669"/>
    <property type="project" value="TreeGrafter"/>
</dbReference>
<dbReference type="Gene3D" id="2.60.120.920">
    <property type="match status" value="1"/>
</dbReference>
<comment type="similarity">
    <text evidence="3">Belongs to the SPSB family.</text>
</comment>
<dbReference type="PANTHER" id="PTHR12245">
    <property type="entry name" value="SPRY DOMAIN CONTAINING SOCS BOX PROTEIN"/>
    <property type="match status" value="1"/>
</dbReference>
<comment type="subcellular location">
    <subcellularLocation>
        <location evidence="1">Nucleus</location>
    </subcellularLocation>
</comment>
<evidence type="ECO:0000256" key="3">
    <source>
        <dbReference type="ARBA" id="ARBA00010910"/>
    </source>
</evidence>
<evidence type="ECO:0000256" key="5">
    <source>
        <dbReference type="ARBA" id="ARBA00023242"/>
    </source>
</evidence>
<accession>A0A9W7X753</accession>
<evidence type="ECO:0000256" key="2">
    <source>
        <dbReference type="ARBA" id="ARBA00004906"/>
    </source>
</evidence>
<dbReference type="EMBL" id="JAFHDT010000001">
    <property type="protein sequence ID" value="KAI7814954.1"/>
    <property type="molecule type" value="Genomic_DNA"/>
</dbReference>
<dbReference type="SMART" id="SM00449">
    <property type="entry name" value="SPRY"/>
    <property type="match status" value="1"/>
</dbReference>
<dbReference type="InterPro" id="IPR050672">
    <property type="entry name" value="FBXO45-Fsn/SPSB_families"/>
</dbReference>
<evidence type="ECO:0000256" key="1">
    <source>
        <dbReference type="ARBA" id="ARBA00004123"/>
    </source>
</evidence>
<dbReference type="PROSITE" id="PS50188">
    <property type="entry name" value="B302_SPRY"/>
    <property type="match status" value="1"/>
</dbReference>
<dbReference type="PRINTS" id="PR01407">
    <property type="entry name" value="BUTYPHLNCDUF"/>
</dbReference>
<dbReference type="InterPro" id="IPR003879">
    <property type="entry name" value="Butyrophylin_SPRY"/>
</dbReference>
<dbReference type="InterPro" id="IPR003877">
    <property type="entry name" value="SPRY_dom"/>
</dbReference>
<name>A0A9W7X753_TRIRA</name>
<dbReference type="Pfam" id="PF00622">
    <property type="entry name" value="SPRY"/>
    <property type="match status" value="1"/>
</dbReference>
<organism evidence="8 9">
    <name type="scientific">Triplophysa rosa</name>
    <name type="common">Cave loach</name>
    <dbReference type="NCBI Taxonomy" id="992332"/>
    <lineage>
        <taxon>Eukaryota</taxon>
        <taxon>Metazoa</taxon>
        <taxon>Chordata</taxon>
        <taxon>Craniata</taxon>
        <taxon>Vertebrata</taxon>
        <taxon>Euteleostomi</taxon>
        <taxon>Actinopterygii</taxon>
        <taxon>Neopterygii</taxon>
        <taxon>Teleostei</taxon>
        <taxon>Ostariophysi</taxon>
        <taxon>Cypriniformes</taxon>
        <taxon>Nemacheilidae</taxon>
        <taxon>Triplophysa</taxon>
    </lineage>
</organism>
<feature type="domain" description="B30.2/SPRY" evidence="6">
    <location>
        <begin position="1"/>
        <end position="227"/>
    </location>
</feature>
<evidence type="ECO:0000256" key="4">
    <source>
        <dbReference type="ARBA" id="ARBA00014684"/>
    </source>
</evidence>
<reference evidence="8" key="1">
    <citation type="submission" date="2021-02" db="EMBL/GenBank/DDBJ databases">
        <title>Comparative genomics reveals that relaxation of natural selection precedes convergent phenotypic evolution of cavefish.</title>
        <authorList>
            <person name="Peng Z."/>
        </authorList>
    </citation>
    <scope>NUCLEOTIDE SEQUENCE</scope>
    <source>
        <tissue evidence="8">Muscle</tissue>
    </source>
</reference>
<dbReference type="AlphaFoldDB" id="A0A9W7X753"/>
<keyword evidence="9" id="KW-1185">Reference proteome</keyword>